<accession>A0A9C7G6D4</accession>
<reference evidence="2" key="1">
    <citation type="submission" date="2021-10" db="EMBL/GenBank/DDBJ databases">
        <authorList>
            <person name="Criscuolo A."/>
        </authorList>
    </citation>
    <scope>NUCLEOTIDE SEQUENCE</scope>
    <source>
        <strain evidence="2">CIP111885</strain>
    </source>
</reference>
<dbReference type="EMBL" id="CAKJTG010000003">
    <property type="protein sequence ID" value="CAG9606819.1"/>
    <property type="molecule type" value="Genomic_DNA"/>
</dbReference>
<dbReference type="PROSITE" id="PS00571">
    <property type="entry name" value="AMIDASES"/>
    <property type="match status" value="1"/>
</dbReference>
<sequence>MNKRGCEEMKVEILDMDATTLSKKLRTGEISSVEATTTYIQQIKRANTNLNFLVEDRFTHVLQEAEQCDEILKEGKGEGRLFGVPISMKECFDVAGMKTTGGLSHLKDYVVDQDADIVTKLREEGAIILGKTNTPTLCFCQETDNKLYGRSNNPWDITRTTGGSSGGEAACIAVGGAAVGIGSDIGGSIRFPAHFNGVIGFKSGANQISSIGHFPPVTDPYQEKMLGIGAIAKSVADAELINEILAVNPLEEIDLTKFELIIPPIHPKAPIGEETRELLETVKSYLSNHYSITNPYPPYFEKMAMMWQLCMSIDGGAGVANHAFLDKKSSPIKEYMKELFYQNANIHRHLSWGLIGVKLFKPSNKQLDKLKHDLAIAQKESKDYFHQKVLIVPVYHEPTLPHGEVYKEIFSIRKTYQKYMPYVSIANTLGLPALTIPVGENKNGLPIAIQLITTVGQEKSLFYFGRLIEKNFRGYRRCNLH</sequence>
<keyword evidence="2" id="KW-0378">Hydrolase</keyword>
<dbReference type="PANTHER" id="PTHR43372:SF4">
    <property type="entry name" value="FATTY-ACID AMIDE HYDROLASE 2"/>
    <property type="match status" value="1"/>
</dbReference>
<dbReference type="InterPro" id="IPR023631">
    <property type="entry name" value="Amidase_dom"/>
</dbReference>
<dbReference type="GO" id="GO:0012505">
    <property type="term" value="C:endomembrane system"/>
    <property type="evidence" value="ECO:0007669"/>
    <property type="project" value="TreeGrafter"/>
</dbReference>
<dbReference type="InterPro" id="IPR036928">
    <property type="entry name" value="AS_sf"/>
</dbReference>
<dbReference type="SUPFAM" id="SSF75304">
    <property type="entry name" value="Amidase signature (AS) enzymes"/>
    <property type="match status" value="1"/>
</dbReference>
<organism evidence="2 3">
    <name type="scientific">Pseudoneobacillus rhizosphaerae</name>
    <dbReference type="NCBI Taxonomy" id="2880968"/>
    <lineage>
        <taxon>Bacteria</taxon>
        <taxon>Bacillati</taxon>
        <taxon>Bacillota</taxon>
        <taxon>Bacilli</taxon>
        <taxon>Bacillales</taxon>
        <taxon>Bacillaceae</taxon>
        <taxon>Pseudoneobacillus</taxon>
    </lineage>
</organism>
<dbReference type="Proteomes" id="UP000789845">
    <property type="component" value="Unassembled WGS sequence"/>
</dbReference>
<dbReference type="AlphaFoldDB" id="A0A9C7G6D4"/>
<dbReference type="Gene3D" id="3.90.1300.10">
    <property type="entry name" value="Amidase signature (AS) domain"/>
    <property type="match status" value="1"/>
</dbReference>
<dbReference type="InterPro" id="IPR020556">
    <property type="entry name" value="Amidase_CS"/>
</dbReference>
<feature type="domain" description="Amidase" evidence="1">
    <location>
        <begin position="34"/>
        <end position="461"/>
    </location>
</feature>
<comment type="caution">
    <text evidence="2">The sequence shown here is derived from an EMBL/GenBank/DDBJ whole genome shotgun (WGS) entry which is preliminary data.</text>
</comment>
<dbReference type="InterPro" id="IPR052739">
    <property type="entry name" value="FAAH2"/>
</dbReference>
<dbReference type="GO" id="GO:0047680">
    <property type="term" value="F:aryl-acylamidase activity"/>
    <property type="evidence" value="ECO:0007669"/>
    <property type="project" value="UniProtKB-EC"/>
</dbReference>
<gene>
    <name evidence="2" type="primary">aam</name>
    <name evidence="2" type="ORF">NEOCIP111885_00507</name>
</gene>
<dbReference type="RefSeq" id="WP_230495104.1">
    <property type="nucleotide sequence ID" value="NZ_CAKJTG010000003.1"/>
</dbReference>
<evidence type="ECO:0000313" key="3">
    <source>
        <dbReference type="Proteomes" id="UP000789845"/>
    </source>
</evidence>
<keyword evidence="3" id="KW-1185">Reference proteome</keyword>
<dbReference type="PANTHER" id="PTHR43372">
    <property type="entry name" value="FATTY-ACID AMIDE HYDROLASE"/>
    <property type="match status" value="1"/>
</dbReference>
<evidence type="ECO:0000313" key="2">
    <source>
        <dbReference type="EMBL" id="CAG9606819.1"/>
    </source>
</evidence>
<evidence type="ECO:0000259" key="1">
    <source>
        <dbReference type="Pfam" id="PF01425"/>
    </source>
</evidence>
<dbReference type="EC" id="3.5.1.13" evidence="2"/>
<proteinExistence type="predicted"/>
<name>A0A9C7G6D4_9BACI</name>
<protein>
    <submittedName>
        <fullName evidence="2">Acylamidase</fullName>
        <ecNumber evidence="2">3.5.1.13</ecNumber>
    </submittedName>
</protein>
<dbReference type="Pfam" id="PF01425">
    <property type="entry name" value="Amidase"/>
    <property type="match status" value="1"/>
</dbReference>